<evidence type="ECO:0000259" key="1">
    <source>
        <dbReference type="Pfam" id="PF24595"/>
    </source>
</evidence>
<gene>
    <name evidence="2" type="ORF">Microterr_04270</name>
</gene>
<dbReference type="Proteomes" id="UP001317779">
    <property type="component" value="Chromosome"/>
</dbReference>
<evidence type="ECO:0000313" key="2">
    <source>
        <dbReference type="EMBL" id="BDV29767.1"/>
    </source>
</evidence>
<name>A0ABM8DW11_9MICO</name>
<sequence length="1652" mass="170177">MPTTLATWNAALPAQGSLSDDGPGHCYDLAITQTDDYLVRLGAPETVAMTLNIADGGTAVGTIYSSSPEPLTRTLAAGHTYRLTLTGDSGDYAIGVFRLSSTAGCTTALPTAWDAAATTITFAQPATVACRSIPAAANNVVRVTATTEASATTARVVNGNGNALCNTRATLSSSPAPVDCTLSGGSPWRVLVYNDRYSSPDDPLTADLWAATYNSTAGCVAGALGAWGDQLPISAERNTAHGAECFLVTTAQAGAYALRIVDQSDRWTASVQLYDATGVPAATVSADFSGVSTATDLKPNHVYRLIVTGDPDGWDGAYTAGMLRIAATAGCTTLPSTAWNAAAATTDFTTGDELNCTMFTASSSAAVRVTHDASADHVIETVLNSSGATVCTLNAWWTTSVAQDCTLSGASPWRLITSLGPQATERASVTADIWVSDYASTTGCTAGSLAAWGADLPVVGSRSTTRPADCHLLTTAQAGPYLLRAANDANEQWTAEAGLYEANGNLAVQTVSSSWGSFATANLKANTTYRLIVRGDTDGWPGDYAVGLYRLAATSGCASSVDDTVSLVSPRAAHQRTSEEAVDCHASSLARNSHVRVDVLRATNDPLAWQIVDATGAYQCSGSAPTHGADCNLTGPTPYRVLVTGQGTDPYEIGLRRVTDGVGCPLISNVASGIPPQSGTLTRALDVRCYRFPGGAGDEIGLQAVNRDLENVDYRVDLYDPEGAALGQAPWDGAQGFELQMSGEYLAVVSLGSQTPGAFRFSTTCFNPACGTDALTVVSTSPSRVGASAEVTVNVRGKALGADTTIELTSGSQTIVGTVMSVSDDGRELGVHFDLTGRAGSWGLRATAPDGQTSSVANAVSIGAVQLPKITTSVNALGRFVAGRPQTVSITVENSGNVDALGVPIFIEGLPAGSTIKPLFDIYGAVAPDAPVTVRDFVAENMVYSEEDGVAMPLMVSRLPGGGKAQFAFEVTIGQAVDYAFAVRAGECFFFETATVSTTNRSLKGVDAFGISFGGWGAGGCTDALVDLATGFIPGSDCQGLAIDTGLAISRNIVQGAPPFSAASTSDMFWSAVGTAACVGSFTPAAPILKGIMGVKNLFNAGKQCWPKDSDNPVQSVASLDPNEIAGPAGGGEQRAIRGEGTFRYAIFFENSKDATAPAQEVRITNQLDPAVFDLSTVRFAGIHFGSRTYTPPADSPALDDTMDLERADGLQLDVTASATASGLLTWHLASSDPFTGVLPQDPFVGFLPPNTNGTEGQGVVYYDVALKSAVGNGATVTNVADIVFDLNDAIRTNTWSNLIDRDTPTASLTAPATSSTPAFPVTWTVADATSGVDHADIYVSTDGGAYELWKTATASGSDTFAGSIGHVYGFSVTARDFAGNTSLLPPTPHATTSVQTLSGPTPTVAGSASVGSTLTATAGVWTTGATLAYQWLRDGAPIAGATKATYKVAKADRGTRLVVRVTGSKGGETLVKTSAATTRIPTVGAVTVSGTVRYGATLTAKAGTWTAGTTFTYSWLRNGSAIKGATKATYKLGSADRGKQISVKVTGKKSGYTTVSATSAKTAKVATVGTVKIAGTAVVGRTLGVSKGTWTSGTTFAYSWLRNGVAIKGATKATYKLVTADRGKQITVKVTGRKSGYATVTVTSSKTAKVR</sequence>
<feature type="domain" description="DUF7619" evidence="1">
    <location>
        <begin position="1248"/>
        <end position="1298"/>
    </location>
</feature>
<keyword evidence="3" id="KW-1185">Reference proteome</keyword>
<dbReference type="EMBL" id="AP027141">
    <property type="protein sequence ID" value="BDV29767.1"/>
    <property type="molecule type" value="Genomic_DNA"/>
</dbReference>
<protein>
    <recommendedName>
        <fullName evidence="1">DUF7619 domain-containing protein</fullName>
    </recommendedName>
</protein>
<dbReference type="InterPro" id="IPR055353">
    <property type="entry name" value="DUF7619"/>
</dbReference>
<proteinExistence type="predicted"/>
<evidence type="ECO:0000313" key="3">
    <source>
        <dbReference type="Proteomes" id="UP001317779"/>
    </source>
</evidence>
<dbReference type="Pfam" id="PF24595">
    <property type="entry name" value="DUF7619"/>
    <property type="match status" value="1"/>
</dbReference>
<accession>A0ABM8DW11</accession>
<organism evidence="2 3">
    <name type="scientific">Microbacterium terricola</name>
    <dbReference type="NCBI Taxonomy" id="344163"/>
    <lineage>
        <taxon>Bacteria</taxon>
        <taxon>Bacillati</taxon>
        <taxon>Actinomycetota</taxon>
        <taxon>Actinomycetes</taxon>
        <taxon>Micrococcales</taxon>
        <taxon>Microbacteriaceae</taxon>
        <taxon>Microbacterium</taxon>
    </lineage>
</organism>
<dbReference type="Gene3D" id="2.60.40.2700">
    <property type="match status" value="3"/>
</dbReference>
<reference evidence="2 3" key="1">
    <citation type="submission" date="2022-12" db="EMBL/GenBank/DDBJ databases">
        <title>Microbacterium terricola strain KV-448 chromosome, complete genome.</title>
        <authorList>
            <person name="Oshima T."/>
            <person name="Moriya T."/>
            <person name="Bessho Y."/>
        </authorList>
    </citation>
    <scope>NUCLEOTIDE SEQUENCE [LARGE SCALE GENOMIC DNA]</scope>
    <source>
        <strain evidence="2 3">KV-448</strain>
    </source>
</reference>